<sequence length="65" mass="7664">MINSKKTKILKLLFLINICFFLIYVIYAFTTNSEIFTYDFIILTCISLFLILTIGYNLKKIKSKD</sequence>
<evidence type="ECO:0000313" key="3">
    <source>
        <dbReference type="Proteomes" id="UP000605259"/>
    </source>
</evidence>
<dbReference type="EMBL" id="BMFK01000013">
    <property type="protein sequence ID" value="GGE85998.1"/>
    <property type="molecule type" value="Genomic_DNA"/>
</dbReference>
<comment type="caution">
    <text evidence="2">The sequence shown here is derived from an EMBL/GenBank/DDBJ whole genome shotgun (WGS) entry which is preliminary data.</text>
</comment>
<proteinExistence type="predicted"/>
<protein>
    <submittedName>
        <fullName evidence="2">Uncharacterized protein</fullName>
    </submittedName>
</protein>
<dbReference type="AlphaFoldDB" id="A0A917EUC6"/>
<keyword evidence="1" id="KW-0472">Membrane</keyword>
<keyword evidence="1" id="KW-0812">Transmembrane</keyword>
<evidence type="ECO:0000313" key="2">
    <source>
        <dbReference type="EMBL" id="GGE85998.1"/>
    </source>
</evidence>
<accession>A0A917EUC6</accession>
<keyword evidence="3" id="KW-1185">Reference proteome</keyword>
<name>A0A917EUC6_9BACI</name>
<feature type="transmembrane region" description="Helical" evidence="1">
    <location>
        <begin position="12"/>
        <end position="29"/>
    </location>
</feature>
<reference evidence="2" key="2">
    <citation type="submission" date="2020-09" db="EMBL/GenBank/DDBJ databases">
        <authorList>
            <person name="Sun Q."/>
            <person name="Zhou Y."/>
        </authorList>
    </citation>
    <scope>NUCLEOTIDE SEQUENCE</scope>
    <source>
        <strain evidence="2">CGMCC 1.12698</strain>
    </source>
</reference>
<keyword evidence="1" id="KW-1133">Transmembrane helix</keyword>
<gene>
    <name evidence="2" type="ORF">GCM10007140_39230</name>
</gene>
<reference evidence="2" key="1">
    <citation type="journal article" date="2014" name="Int. J. Syst. Evol. Microbiol.">
        <title>Complete genome sequence of Corynebacterium casei LMG S-19264T (=DSM 44701T), isolated from a smear-ripened cheese.</title>
        <authorList>
            <consortium name="US DOE Joint Genome Institute (JGI-PGF)"/>
            <person name="Walter F."/>
            <person name="Albersmeier A."/>
            <person name="Kalinowski J."/>
            <person name="Ruckert C."/>
        </authorList>
    </citation>
    <scope>NUCLEOTIDE SEQUENCE</scope>
    <source>
        <strain evidence="2">CGMCC 1.12698</strain>
    </source>
</reference>
<evidence type="ECO:0000256" key="1">
    <source>
        <dbReference type="SAM" id="Phobius"/>
    </source>
</evidence>
<feature type="transmembrane region" description="Helical" evidence="1">
    <location>
        <begin position="35"/>
        <end position="58"/>
    </location>
</feature>
<organism evidence="2 3">
    <name type="scientific">Priestia taiwanensis</name>
    <dbReference type="NCBI Taxonomy" id="1347902"/>
    <lineage>
        <taxon>Bacteria</taxon>
        <taxon>Bacillati</taxon>
        <taxon>Bacillota</taxon>
        <taxon>Bacilli</taxon>
        <taxon>Bacillales</taxon>
        <taxon>Bacillaceae</taxon>
        <taxon>Priestia</taxon>
    </lineage>
</organism>
<dbReference type="Proteomes" id="UP000605259">
    <property type="component" value="Unassembled WGS sequence"/>
</dbReference>